<name>A0A5B8VG31_9BACT</name>
<keyword evidence="1" id="KW-0732">Signal</keyword>
<dbReference type="OrthoDB" id="1492140at2"/>
<dbReference type="AlphaFoldDB" id="A0A5B8VG31"/>
<dbReference type="Proteomes" id="UP000321533">
    <property type="component" value="Chromosome"/>
</dbReference>
<protein>
    <submittedName>
        <fullName evidence="2">Uncharacterized protein</fullName>
    </submittedName>
</protein>
<evidence type="ECO:0000313" key="3">
    <source>
        <dbReference type="Proteomes" id="UP000321533"/>
    </source>
</evidence>
<sequence>MKQKTLSLLILLIFLAAYLSGRSQTSDNSVDVKPHWKVDEAHSVKIITTTSDFSNGKTQNYISNFEANFKVLAITDSGYQVEWTYTDSKLANNEPVLESQIIAKLINVKMIIRLSNTGRFKELINVNDVKAFADKSVDELIAGSSSNPTMNIQYKAAKQLITTKKGLEIALLKQIKFYNFSFGFTYKLDYVQTNDIKFPNPLGGQPFDAVEKVQLTKLDNKSSTCVIETNKTIDGNAVKAAVIEYVKKISKADAKTIDDEIGKANLEISESTMQQIEFSKGLVQKSFFKRTMNLGFQNRTSVLEIETLD</sequence>
<evidence type="ECO:0000313" key="2">
    <source>
        <dbReference type="EMBL" id="QEC70051.1"/>
    </source>
</evidence>
<proteinExistence type="predicted"/>
<reference evidence="2 3" key="1">
    <citation type="journal article" date="2016" name="Int. J. Syst. Evol. Microbiol.">
        <title>Panacibacter ginsenosidivorans gen. nov., sp. nov., with ginsenoside converting activity isolated from soil of a ginseng field.</title>
        <authorList>
            <person name="Siddiqi M.Z."/>
            <person name="Muhammad Shafi S."/>
            <person name="Choi K.D."/>
            <person name="Im W.T."/>
        </authorList>
    </citation>
    <scope>NUCLEOTIDE SEQUENCE [LARGE SCALE GENOMIC DNA]</scope>
    <source>
        <strain evidence="2 3">Gsoil1550</strain>
    </source>
</reference>
<organism evidence="2 3">
    <name type="scientific">Panacibacter ginsenosidivorans</name>
    <dbReference type="NCBI Taxonomy" id="1813871"/>
    <lineage>
        <taxon>Bacteria</taxon>
        <taxon>Pseudomonadati</taxon>
        <taxon>Bacteroidota</taxon>
        <taxon>Chitinophagia</taxon>
        <taxon>Chitinophagales</taxon>
        <taxon>Chitinophagaceae</taxon>
        <taxon>Panacibacter</taxon>
    </lineage>
</organism>
<accession>A0A5B8VG31</accession>
<dbReference type="RefSeq" id="WP_147192927.1">
    <property type="nucleotide sequence ID" value="NZ_CP042435.1"/>
</dbReference>
<evidence type="ECO:0000256" key="1">
    <source>
        <dbReference type="SAM" id="SignalP"/>
    </source>
</evidence>
<gene>
    <name evidence="2" type="ORF">FRZ67_23115</name>
</gene>
<feature type="chain" id="PRO_5022691424" evidence="1">
    <location>
        <begin position="26"/>
        <end position="309"/>
    </location>
</feature>
<keyword evidence="3" id="KW-1185">Reference proteome</keyword>
<feature type="signal peptide" evidence="1">
    <location>
        <begin position="1"/>
        <end position="25"/>
    </location>
</feature>
<dbReference type="KEGG" id="pgin:FRZ67_23115"/>
<dbReference type="EMBL" id="CP042435">
    <property type="protein sequence ID" value="QEC70051.1"/>
    <property type="molecule type" value="Genomic_DNA"/>
</dbReference>